<name>A0ABP6YI24_9FLAO</name>
<protein>
    <recommendedName>
        <fullName evidence="4">tRNA_anti-like</fullName>
    </recommendedName>
</protein>
<dbReference type="EMBL" id="BAABCY010000099">
    <property type="protein sequence ID" value="GAA3584136.1"/>
    <property type="molecule type" value="Genomic_DNA"/>
</dbReference>
<sequence>MRKWIILFIIIIVAVIGYNYVYQDHRDIKAEVPAYVISSATLINEFVDNSIDSEKKYLNKTVEVSGNVSEINSNDLTISDGIFCLFNTPVDKATIQIGSQIKIKGRVIGYDDLLEQIKLDQCSILTN</sequence>
<accession>A0ABP6YI24</accession>
<dbReference type="InterPro" id="IPR024422">
    <property type="entry name" value="Protein_unknown_function_OB"/>
</dbReference>
<evidence type="ECO:0000313" key="3">
    <source>
        <dbReference type="Proteomes" id="UP001500954"/>
    </source>
</evidence>
<keyword evidence="3" id="KW-1185">Reference proteome</keyword>
<organism evidence="2 3">
    <name type="scientific">Snuella lapsa</name>
    <dbReference type="NCBI Taxonomy" id="870481"/>
    <lineage>
        <taxon>Bacteria</taxon>
        <taxon>Pseudomonadati</taxon>
        <taxon>Bacteroidota</taxon>
        <taxon>Flavobacteriia</taxon>
        <taxon>Flavobacteriales</taxon>
        <taxon>Flavobacteriaceae</taxon>
        <taxon>Snuella</taxon>
    </lineage>
</organism>
<dbReference type="Proteomes" id="UP001500954">
    <property type="component" value="Unassembled WGS sequence"/>
</dbReference>
<evidence type="ECO:0008006" key="4">
    <source>
        <dbReference type="Google" id="ProtNLM"/>
    </source>
</evidence>
<proteinExistence type="predicted"/>
<evidence type="ECO:0000313" key="2">
    <source>
        <dbReference type="EMBL" id="GAA3584136.1"/>
    </source>
</evidence>
<dbReference type="Pfam" id="PF12869">
    <property type="entry name" value="tRNA_anti-like"/>
    <property type="match status" value="1"/>
</dbReference>
<gene>
    <name evidence="2" type="ORF">GCM10022395_35270</name>
</gene>
<dbReference type="RefSeq" id="WP_345007745.1">
    <property type="nucleotide sequence ID" value="NZ_BAABCY010000099.1"/>
</dbReference>
<evidence type="ECO:0000256" key="1">
    <source>
        <dbReference type="SAM" id="Phobius"/>
    </source>
</evidence>
<comment type="caution">
    <text evidence="2">The sequence shown here is derived from an EMBL/GenBank/DDBJ whole genome shotgun (WGS) entry which is preliminary data.</text>
</comment>
<keyword evidence="1" id="KW-0812">Transmembrane</keyword>
<keyword evidence="1" id="KW-1133">Transmembrane helix</keyword>
<reference evidence="3" key="1">
    <citation type="journal article" date="2019" name="Int. J. Syst. Evol. Microbiol.">
        <title>The Global Catalogue of Microorganisms (GCM) 10K type strain sequencing project: providing services to taxonomists for standard genome sequencing and annotation.</title>
        <authorList>
            <consortium name="The Broad Institute Genomics Platform"/>
            <consortium name="The Broad Institute Genome Sequencing Center for Infectious Disease"/>
            <person name="Wu L."/>
            <person name="Ma J."/>
        </authorList>
    </citation>
    <scope>NUCLEOTIDE SEQUENCE [LARGE SCALE GENOMIC DNA]</scope>
    <source>
        <strain evidence="3">JCM 17111</strain>
    </source>
</reference>
<feature type="transmembrane region" description="Helical" evidence="1">
    <location>
        <begin position="5"/>
        <end position="22"/>
    </location>
</feature>
<keyword evidence="1" id="KW-0472">Membrane</keyword>